<dbReference type="GO" id="GO:0046654">
    <property type="term" value="P:tetrahydrofolate biosynthetic process"/>
    <property type="evidence" value="ECO:0007669"/>
    <property type="project" value="UniProtKB-UniPathway"/>
</dbReference>
<dbReference type="PROSITE" id="PS00792">
    <property type="entry name" value="DHPS_1"/>
    <property type="match status" value="1"/>
</dbReference>
<dbReference type="SUPFAM" id="SSF51717">
    <property type="entry name" value="Dihydropteroate synthetase-like"/>
    <property type="match status" value="1"/>
</dbReference>
<evidence type="ECO:0000256" key="8">
    <source>
        <dbReference type="ARBA" id="ARBA00022723"/>
    </source>
</evidence>
<proteinExistence type="inferred from homology"/>
<evidence type="ECO:0000256" key="3">
    <source>
        <dbReference type="ARBA" id="ARBA00004763"/>
    </source>
</evidence>
<evidence type="ECO:0000256" key="6">
    <source>
        <dbReference type="ARBA" id="ARBA00016919"/>
    </source>
</evidence>
<reference evidence="16" key="1">
    <citation type="submission" date="2017-04" db="EMBL/GenBank/DDBJ databases">
        <authorList>
            <person name="Varghese N."/>
            <person name="Submissions S."/>
        </authorList>
    </citation>
    <scope>NUCLEOTIDE SEQUENCE [LARGE SCALE GENOMIC DNA]</scope>
    <source>
        <strain evidence="16">VKM Ac-2510</strain>
    </source>
</reference>
<dbReference type="Gene3D" id="3.20.20.20">
    <property type="entry name" value="Dihydropteroate synthase-like"/>
    <property type="match status" value="1"/>
</dbReference>
<comment type="function">
    <text evidence="12">Catalyzes the condensation of para-aminobenzoate (pABA) with 6-hydroxymethyl-7,8-dihydropterin diphosphate (DHPt-PP) to form 7,8-dihydropteroate (H2Pte), the immediate precursor of folate derivatives.</text>
</comment>
<dbReference type="EC" id="2.5.1.15" evidence="5 12"/>
<dbReference type="EMBL" id="FXAY01000002">
    <property type="protein sequence ID" value="SMG29463.1"/>
    <property type="molecule type" value="Genomic_DNA"/>
</dbReference>
<feature type="region of interest" description="Disordered" evidence="13">
    <location>
        <begin position="1"/>
        <end position="30"/>
    </location>
</feature>
<dbReference type="PANTHER" id="PTHR20941">
    <property type="entry name" value="FOLATE SYNTHESIS PROTEINS"/>
    <property type="match status" value="1"/>
</dbReference>
<dbReference type="FunFam" id="3.20.20.20:FF:000006">
    <property type="entry name" value="Dihydropteroate synthase"/>
    <property type="match status" value="1"/>
</dbReference>
<evidence type="ECO:0000256" key="4">
    <source>
        <dbReference type="ARBA" id="ARBA00009503"/>
    </source>
</evidence>
<evidence type="ECO:0000256" key="12">
    <source>
        <dbReference type="RuleBase" id="RU361205"/>
    </source>
</evidence>
<comment type="similarity">
    <text evidence="4 12">Belongs to the DHPS family.</text>
</comment>
<comment type="cofactor">
    <cofactor evidence="2 12">
        <name>Mg(2+)</name>
        <dbReference type="ChEBI" id="CHEBI:18420"/>
    </cofactor>
</comment>
<dbReference type="Pfam" id="PF00809">
    <property type="entry name" value="Pterin_bind"/>
    <property type="match status" value="1"/>
</dbReference>
<dbReference type="GO" id="GO:0046656">
    <property type="term" value="P:folic acid biosynthetic process"/>
    <property type="evidence" value="ECO:0007669"/>
    <property type="project" value="UniProtKB-KW"/>
</dbReference>
<sequence length="307" mass="31817">MRTSDVSATGPTAHGGGRPASVRRRIRSSTAARGVPLTGERTLIMGILNVTPDSFSDGGRFNTLDAALEHAADLTAQGADLIDIGGESTRPGAERVPVAEEQRRVLPLVRELARGGIAVSVDTMNAATALAAAHAGAAVINDVSGGLADPDMTRVAIETGLPFVVMHWRGHSAEMAAKASYADVVSDVRRELEYRVAELIVRGVDPAKIIVDPGIGFSKNAEHNWALLGHYGELASLGLPVLVAASRKGFLAPLVAEGAAPDARDAPSAVVAAIAASQGAWAVRVHDVAQTRAALDVADAWRKGARS</sequence>
<dbReference type="InterPro" id="IPR006390">
    <property type="entry name" value="DHP_synth_dom"/>
</dbReference>
<evidence type="ECO:0000256" key="9">
    <source>
        <dbReference type="ARBA" id="ARBA00022842"/>
    </source>
</evidence>
<evidence type="ECO:0000256" key="2">
    <source>
        <dbReference type="ARBA" id="ARBA00001946"/>
    </source>
</evidence>
<evidence type="ECO:0000256" key="10">
    <source>
        <dbReference type="ARBA" id="ARBA00022909"/>
    </source>
</evidence>
<dbReference type="GO" id="GO:0046872">
    <property type="term" value="F:metal ion binding"/>
    <property type="evidence" value="ECO:0007669"/>
    <property type="project" value="UniProtKB-KW"/>
</dbReference>
<dbReference type="STRING" id="150121.SAMN06296010_1587"/>
<evidence type="ECO:0000313" key="15">
    <source>
        <dbReference type="EMBL" id="SMG29463.1"/>
    </source>
</evidence>
<dbReference type="AlphaFoldDB" id="A0A1X7JNJ0"/>
<keyword evidence="9 12" id="KW-0460">Magnesium</keyword>
<organism evidence="15 16">
    <name type="scientific">Agreia pratensis</name>
    <dbReference type="NCBI Taxonomy" id="150121"/>
    <lineage>
        <taxon>Bacteria</taxon>
        <taxon>Bacillati</taxon>
        <taxon>Actinomycetota</taxon>
        <taxon>Actinomycetes</taxon>
        <taxon>Micrococcales</taxon>
        <taxon>Microbacteriaceae</taxon>
        <taxon>Agreia</taxon>
    </lineage>
</organism>
<evidence type="ECO:0000259" key="14">
    <source>
        <dbReference type="PROSITE" id="PS50972"/>
    </source>
</evidence>
<dbReference type="UniPathway" id="UPA00077">
    <property type="reaction ID" value="UER00156"/>
</dbReference>
<dbReference type="Proteomes" id="UP000193244">
    <property type="component" value="Unassembled WGS sequence"/>
</dbReference>
<dbReference type="GO" id="GO:0005829">
    <property type="term" value="C:cytosol"/>
    <property type="evidence" value="ECO:0007669"/>
    <property type="project" value="TreeGrafter"/>
</dbReference>
<keyword evidence="10 12" id="KW-0289">Folate biosynthesis</keyword>
<dbReference type="GO" id="GO:0004156">
    <property type="term" value="F:dihydropteroate synthase activity"/>
    <property type="evidence" value="ECO:0007669"/>
    <property type="project" value="UniProtKB-EC"/>
</dbReference>
<dbReference type="InterPro" id="IPR000489">
    <property type="entry name" value="Pterin-binding_dom"/>
</dbReference>
<dbReference type="PROSITE" id="PS50972">
    <property type="entry name" value="PTERIN_BINDING"/>
    <property type="match status" value="1"/>
</dbReference>
<accession>A0A1X7JNJ0</accession>
<dbReference type="PROSITE" id="PS00793">
    <property type="entry name" value="DHPS_2"/>
    <property type="match status" value="1"/>
</dbReference>
<keyword evidence="7 12" id="KW-0808">Transferase</keyword>
<name>A0A1X7JNJ0_9MICO</name>
<dbReference type="NCBIfam" id="TIGR01496">
    <property type="entry name" value="DHPS"/>
    <property type="match status" value="1"/>
</dbReference>
<comment type="catalytic activity">
    <reaction evidence="1">
        <text>(7,8-dihydropterin-6-yl)methyl diphosphate + 4-aminobenzoate = 7,8-dihydropteroate + diphosphate</text>
        <dbReference type="Rhea" id="RHEA:19949"/>
        <dbReference type="ChEBI" id="CHEBI:17836"/>
        <dbReference type="ChEBI" id="CHEBI:17839"/>
        <dbReference type="ChEBI" id="CHEBI:33019"/>
        <dbReference type="ChEBI" id="CHEBI:72950"/>
        <dbReference type="EC" id="2.5.1.15"/>
    </reaction>
</comment>
<comment type="pathway">
    <text evidence="3 12">Cofactor biosynthesis; tetrahydrofolate biosynthesis; 7,8-dihydrofolate from 2-amino-4-hydroxy-6-hydroxymethyl-7,8-dihydropteridine diphosphate and 4-aminobenzoate: step 1/2.</text>
</comment>
<evidence type="ECO:0000256" key="5">
    <source>
        <dbReference type="ARBA" id="ARBA00012458"/>
    </source>
</evidence>
<feature type="compositionally biased region" description="Polar residues" evidence="13">
    <location>
        <begin position="1"/>
        <end position="10"/>
    </location>
</feature>
<keyword evidence="8 12" id="KW-0479">Metal-binding</keyword>
<evidence type="ECO:0000256" key="7">
    <source>
        <dbReference type="ARBA" id="ARBA00022679"/>
    </source>
</evidence>
<dbReference type="CDD" id="cd00739">
    <property type="entry name" value="DHPS"/>
    <property type="match status" value="1"/>
</dbReference>
<evidence type="ECO:0000313" key="16">
    <source>
        <dbReference type="Proteomes" id="UP000193244"/>
    </source>
</evidence>
<dbReference type="PANTHER" id="PTHR20941:SF1">
    <property type="entry name" value="FOLIC ACID SYNTHESIS PROTEIN FOL1"/>
    <property type="match status" value="1"/>
</dbReference>
<evidence type="ECO:0000256" key="11">
    <source>
        <dbReference type="ARBA" id="ARBA00030193"/>
    </source>
</evidence>
<dbReference type="InterPro" id="IPR011005">
    <property type="entry name" value="Dihydropteroate_synth-like_sf"/>
</dbReference>
<keyword evidence="16" id="KW-1185">Reference proteome</keyword>
<evidence type="ECO:0000256" key="1">
    <source>
        <dbReference type="ARBA" id="ARBA00000012"/>
    </source>
</evidence>
<protein>
    <recommendedName>
        <fullName evidence="6 12">Dihydropteroate synthase</fullName>
        <shortName evidence="12">DHPS</shortName>
        <ecNumber evidence="5 12">2.5.1.15</ecNumber>
    </recommendedName>
    <alternativeName>
        <fullName evidence="11 12">Dihydropteroate pyrophosphorylase</fullName>
    </alternativeName>
</protein>
<evidence type="ECO:0000256" key="13">
    <source>
        <dbReference type="SAM" id="MobiDB-lite"/>
    </source>
</evidence>
<dbReference type="InterPro" id="IPR045031">
    <property type="entry name" value="DHP_synth-like"/>
</dbReference>
<feature type="domain" description="Pterin-binding" evidence="14">
    <location>
        <begin position="42"/>
        <end position="296"/>
    </location>
</feature>
<gene>
    <name evidence="15" type="ORF">SAMN06296010_1587</name>
</gene>